<sequence>MDVDREPPRLIALDVDGTLLKTGAPVTDRVAATVRSAVAAGAHVVVSTGRTVVSTRPVLAELGLVRGHAVCSNGAVHIDIEAAEPTAVHTFDPRPAVTALRDLFPDMIFTAEQVGSGFWATGMSPGEYYAGGEYLVVDHHTLCSVPTPRLNCWWPEGSVTEMRSLLETLAVPDISWVYGEFGPWLTISRRGVSKGWALEQLRRALNIPREATLAIGDGFNDREMFAWAGHSVAMANAPVELHAIVDEVTADVTADGVAAVLERWF</sequence>
<organism evidence="1 2">
    <name type="scientific">Nocardia flavorosea</name>
    <dbReference type="NCBI Taxonomy" id="53429"/>
    <lineage>
        <taxon>Bacteria</taxon>
        <taxon>Bacillati</taxon>
        <taxon>Actinomycetota</taxon>
        <taxon>Actinomycetes</taxon>
        <taxon>Mycobacteriales</taxon>
        <taxon>Nocardiaceae</taxon>
        <taxon>Nocardia</taxon>
    </lineage>
</organism>
<protein>
    <submittedName>
        <fullName evidence="1">HAD hydrolase family protein</fullName>
    </submittedName>
</protein>
<dbReference type="PROSITE" id="PS01229">
    <property type="entry name" value="COF_2"/>
    <property type="match status" value="1"/>
</dbReference>
<accession>A0A846YBQ1</accession>
<dbReference type="GO" id="GO:0016791">
    <property type="term" value="F:phosphatase activity"/>
    <property type="evidence" value="ECO:0007669"/>
    <property type="project" value="TreeGrafter"/>
</dbReference>
<keyword evidence="2" id="KW-1185">Reference proteome</keyword>
<reference evidence="1 2" key="1">
    <citation type="submission" date="2020-04" db="EMBL/GenBank/DDBJ databases">
        <title>MicrobeNet Type strains.</title>
        <authorList>
            <person name="Nicholson A.C."/>
        </authorList>
    </citation>
    <scope>NUCLEOTIDE SEQUENCE [LARGE SCALE GENOMIC DNA]</scope>
    <source>
        <strain evidence="1 2">JCM 3332</strain>
    </source>
</reference>
<dbReference type="Gene3D" id="3.30.1240.10">
    <property type="match status" value="1"/>
</dbReference>
<dbReference type="PANTHER" id="PTHR10000">
    <property type="entry name" value="PHOSPHOSERINE PHOSPHATASE"/>
    <property type="match status" value="1"/>
</dbReference>
<gene>
    <name evidence="1" type="ORF">HGA15_12995</name>
</gene>
<dbReference type="Gene3D" id="3.40.50.1000">
    <property type="entry name" value="HAD superfamily/HAD-like"/>
    <property type="match status" value="1"/>
</dbReference>
<keyword evidence="1" id="KW-0378">Hydrolase</keyword>
<dbReference type="Pfam" id="PF08282">
    <property type="entry name" value="Hydrolase_3"/>
    <property type="match status" value="2"/>
</dbReference>
<comment type="caution">
    <text evidence="1">The sequence shown here is derived from an EMBL/GenBank/DDBJ whole genome shotgun (WGS) entry which is preliminary data.</text>
</comment>
<dbReference type="GO" id="GO:0005829">
    <property type="term" value="C:cytosol"/>
    <property type="evidence" value="ECO:0007669"/>
    <property type="project" value="TreeGrafter"/>
</dbReference>
<dbReference type="SUPFAM" id="SSF56784">
    <property type="entry name" value="HAD-like"/>
    <property type="match status" value="1"/>
</dbReference>
<dbReference type="InterPro" id="IPR023214">
    <property type="entry name" value="HAD_sf"/>
</dbReference>
<dbReference type="GO" id="GO:0000287">
    <property type="term" value="F:magnesium ion binding"/>
    <property type="evidence" value="ECO:0007669"/>
    <property type="project" value="TreeGrafter"/>
</dbReference>
<dbReference type="EMBL" id="JAAXOT010000006">
    <property type="protein sequence ID" value="NKY57056.1"/>
    <property type="molecule type" value="Genomic_DNA"/>
</dbReference>
<dbReference type="InterPro" id="IPR036412">
    <property type="entry name" value="HAD-like_sf"/>
</dbReference>
<name>A0A846YBQ1_9NOCA</name>
<evidence type="ECO:0000313" key="2">
    <source>
        <dbReference type="Proteomes" id="UP000570678"/>
    </source>
</evidence>
<dbReference type="Proteomes" id="UP000570678">
    <property type="component" value="Unassembled WGS sequence"/>
</dbReference>
<proteinExistence type="predicted"/>
<evidence type="ECO:0000313" key="1">
    <source>
        <dbReference type="EMBL" id="NKY57056.1"/>
    </source>
</evidence>
<dbReference type="RefSeq" id="WP_062976708.1">
    <property type="nucleotide sequence ID" value="NZ_JAAXOT010000006.1"/>
</dbReference>
<dbReference type="AlphaFoldDB" id="A0A846YBQ1"/>
<dbReference type="PANTHER" id="PTHR10000:SF8">
    <property type="entry name" value="HAD SUPERFAMILY HYDROLASE-LIKE, TYPE 3"/>
    <property type="match status" value="1"/>
</dbReference>